<dbReference type="AlphaFoldDB" id="A0AAW1VUF8"/>
<keyword evidence="11" id="KW-1185">Reference proteome</keyword>
<dbReference type="EMBL" id="JBEDUW010000007">
    <property type="protein sequence ID" value="KAK9911596.1"/>
    <property type="molecule type" value="Genomic_DNA"/>
</dbReference>
<proteinExistence type="predicted"/>
<name>A0AAW1VUF8_RUBAR</name>
<evidence type="ECO:0008006" key="12">
    <source>
        <dbReference type="Google" id="ProtNLM"/>
    </source>
</evidence>
<evidence type="ECO:0000256" key="1">
    <source>
        <dbReference type="ARBA" id="ARBA00022737"/>
    </source>
</evidence>
<dbReference type="SUPFAM" id="SSF52540">
    <property type="entry name" value="P-loop containing nucleoside triphosphate hydrolases"/>
    <property type="match status" value="1"/>
</dbReference>
<dbReference type="Pfam" id="PF18052">
    <property type="entry name" value="Rx_N"/>
    <property type="match status" value="1"/>
</dbReference>
<dbReference type="Gene3D" id="1.10.8.430">
    <property type="entry name" value="Helical domain of apoptotic protease-activating factors"/>
    <property type="match status" value="1"/>
</dbReference>
<dbReference type="FunFam" id="3.40.50.300:FF:001091">
    <property type="entry name" value="Probable disease resistance protein At1g61300"/>
    <property type="match status" value="1"/>
</dbReference>
<evidence type="ECO:0000256" key="5">
    <source>
        <dbReference type="SAM" id="MobiDB-lite"/>
    </source>
</evidence>
<organism evidence="10 11">
    <name type="scientific">Rubus argutus</name>
    <name type="common">Southern blackberry</name>
    <dbReference type="NCBI Taxonomy" id="59490"/>
    <lineage>
        <taxon>Eukaryota</taxon>
        <taxon>Viridiplantae</taxon>
        <taxon>Streptophyta</taxon>
        <taxon>Embryophyta</taxon>
        <taxon>Tracheophyta</taxon>
        <taxon>Spermatophyta</taxon>
        <taxon>Magnoliopsida</taxon>
        <taxon>eudicotyledons</taxon>
        <taxon>Gunneridae</taxon>
        <taxon>Pentapetalae</taxon>
        <taxon>rosids</taxon>
        <taxon>fabids</taxon>
        <taxon>Rosales</taxon>
        <taxon>Rosaceae</taxon>
        <taxon>Rosoideae</taxon>
        <taxon>Rosoideae incertae sedis</taxon>
        <taxon>Rubus</taxon>
    </lineage>
</organism>
<evidence type="ECO:0000259" key="6">
    <source>
        <dbReference type="Pfam" id="PF00931"/>
    </source>
</evidence>
<evidence type="ECO:0000313" key="10">
    <source>
        <dbReference type="EMBL" id="KAK9911596.1"/>
    </source>
</evidence>
<dbReference type="Gene3D" id="1.10.10.10">
    <property type="entry name" value="Winged helix-like DNA-binding domain superfamily/Winged helix DNA-binding domain"/>
    <property type="match status" value="1"/>
</dbReference>
<dbReference type="Pfam" id="PF23559">
    <property type="entry name" value="WHD_DRP"/>
    <property type="match status" value="1"/>
</dbReference>
<evidence type="ECO:0000259" key="7">
    <source>
        <dbReference type="Pfam" id="PF18052"/>
    </source>
</evidence>
<dbReference type="InterPro" id="IPR036388">
    <property type="entry name" value="WH-like_DNA-bd_sf"/>
</dbReference>
<dbReference type="PANTHER" id="PTHR36766:SF51">
    <property type="entry name" value="DISEASE RESISTANCE RPP13-LIKE PROTEIN 1"/>
    <property type="match status" value="1"/>
</dbReference>
<dbReference type="SUPFAM" id="SSF52075">
    <property type="entry name" value="Outer arm dynein light chain 1"/>
    <property type="match status" value="1"/>
</dbReference>
<keyword evidence="3" id="KW-0611">Plant defense</keyword>
<dbReference type="InterPro" id="IPR032675">
    <property type="entry name" value="LRR_dom_sf"/>
</dbReference>
<dbReference type="SUPFAM" id="SSF52058">
    <property type="entry name" value="L domain-like"/>
    <property type="match status" value="1"/>
</dbReference>
<dbReference type="Gene3D" id="1.20.5.4130">
    <property type="match status" value="1"/>
</dbReference>
<dbReference type="GO" id="GO:0043531">
    <property type="term" value="F:ADP binding"/>
    <property type="evidence" value="ECO:0007669"/>
    <property type="project" value="InterPro"/>
</dbReference>
<sequence>MPDVEKVLQKKLLSVNHILDDAEGKQLYNHTVKDWLIELKEAVYDAEDLLQEIKTEALRQKMEPESPGSSTSTVQELVSSPPSHAFGSALIISKAEEVLNRLDFIMKEIKDVPGFEKSAGHIVAQTIPSICLAKESGVYGRDNEKEAFIKLLLSDDEKISVIPIVGMGGIGKTTLAQLLYNDGRVKQHFGLHAWVCISKKFDVLGISRCIYESVTSDANCQTDVLQLKLKEALAGRKFFFVLDDVWNINYDLWDKLNCPLEFGAHGSKIIVTTRIEDVASMVGTLQPQPQCLMPISDVDGWLLFEKHAFKNRGVGARSDLEKIGRQIVKKCNGLPLAIKSLGGLLRSKRTVREWKIILDSAIWELPQEKSGILPSLWLSYMYLPPHLKRCFAYCSLFPKNYVFQTSELVFLWMAEDLLKPQNKKTAEEIGNDYFNDLMSMSFFQLSSIYGNAQLFIMHDLINDLASFVSGEFCFRWEDSDSPNNLSKIRHLSCMIKYDDDTFEALQQAKCLRTFLLVAPFQSVRVIKWSGRGLHEVLPKLQWLRMLTLSWSNIEELPDSVNSLKHLRHMDMSYSSIKRLPDTICTLYNLQALLLSGCSNLTELPPNFGRLIKLTHVVVGVTKLKKMPLHMGNLKDLQVLTKFVLDKHTAGDNLLELKKLQNLRGYLEISGLEHGSGLEADILMDKKFLNDVSFNWERRRLGGVGNALEMLEKLEPNPDLERLTIDGYGGEMFPGWLRYYSSPALVYLKLSDCANCKYLPPLGQLPFLRELHICSFHAVMSIGHEFYYSDNDNFANKPFRSLQSLTLFNLFGLREWYHEGVLFPNLSKLYLSECPHLTERLALDNFPMLKEVVLKGIGFSHLTSSQECPCPELVRLELYACGDFVSFPDIGLHAPNLTDIKIRYCGKLGSWPERMHTLLPSLEDLWVSHCRELESFPEGGLPAQLKSLHIEYCKKFNANSLQNLNKGLPRLTSLEELLLDLDGCEEVDSFMRETLFPSTLVRLNLKVDGRPLVVWASQLS</sequence>
<accession>A0AAW1VUF8</accession>
<dbReference type="PANTHER" id="PTHR36766">
    <property type="entry name" value="PLANT BROAD-SPECTRUM MILDEW RESISTANCE PROTEIN RPW8"/>
    <property type="match status" value="1"/>
</dbReference>
<evidence type="ECO:0000256" key="2">
    <source>
        <dbReference type="ARBA" id="ARBA00022741"/>
    </source>
</evidence>
<keyword evidence="1" id="KW-0677">Repeat</keyword>
<feature type="region of interest" description="Disordered" evidence="5">
    <location>
        <begin position="59"/>
        <end position="78"/>
    </location>
</feature>
<dbReference type="GO" id="GO:0006952">
    <property type="term" value="P:defense response"/>
    <property type="evidence" value="ECO:0007669"/>
    <property type="project" value="UniProtKB-KW"/>
</dbReference>
<evidence type="ECO:0000259" key="9">
    <source>
        <dbReference type="Pfam" id="PF23598"/>
    </source>
</evidence>
<evidence type="ECO:0000256" key="3">
    <source>
        <dbReference type="ARBA" id="ARBA00022821"/>
    </source>
</evidence>
<dbReference type="InterPro" id="IPR042197">
    <property type="entry name" value="Apaf_helical"/>
</dbReference>
<evidence type="ECO:0000256" key="4">
    <source>
        <dbReference type="ARBA" id="ARBA00022840"/>
    </source>
</evidence>
<keyword evidence="2" id="KW-0547">Nucleotide-binding</keyword>
<gene>
    <name evidence="10" type="ORF">M0R45_035492</name>
</gene>
<dbReference type="FunFam" id="1.10.10.10:FF:000322">
    <property type="entry name" value="Probable disease resistance protein At1g63360"/>
    <property type="match status" value="1"/>
</dbReference>
<keyword evidence="4" id="KW-0067">ATP-binding</keyword>
<feature type="domain" description="NB-ARC" evidence="6">
    <location>
        <begin position="143"/>
        <end position="311"/>
    </location>
</feature>
<dbReference type="GO" id="GO:0005524">
    <property type="term" value="F:ATP binding"/>
    <property type="evidence" value="ECO:0007669"/>
    <property type="project" value="UniProtKB-KW"/>
</dbReference>
<dbReference type="GO" id="GO:0051707">
    <property type="term" value="P:response to other organism"/>
    <property type="evidence" value="ECO:0007669"/>
    <property type="project" value="UniProtKB-ARBA"/>
</dbReference>
<dbReference type="InterPro" id="IPR041118">
    <property type="entry name" value="Rx_N"/>
</dbReference>
<dbReference type="Proteomes" id="UP001457282">
    <property type="component" value="Unassembled WGS sequence"/>
</dbReference>
<protein>
    <recommendedName>
        <fullName evidence="12">Disease resistance RPP13-like protein 1</fullName>
    </recommendedName>
</protein>
<feature type="domain" description="Disease resistance R13L4/SHOC-2-like LRR" evidence="9">
    <location>
        <begin position="522"/>
        <end position="853"/>
    </location>
</feature>
<feature type="compositionally biased region" description="Polar residues" evidence="5">
    <location>
        <begin position="67"/>
        <end position="78"/>
    </location>
</feature>
<reference evidence="10 11" key="1">
    <citation type="journal article" date="2023" name="G3 (Bethesda)">
        <title>A chromosome-length genome assembly and annotation of blackberry (Rubus argutus, cv. 'Hillquist').</title>
        <authorList>
            <person name="Bruna T."/>
            <person name="Aryal R."/>
            <person name="Dudchenko O."/>
            <person name="Sargent D.J."/>
            <person name="Mead D."/>
            <person name="Buti M."/>
            <person name="Cavallini A."/>
            <person name="Hytonen T."/>
            <person name="Andres J."/>
            <person name="Pham M."/>
            <person name="Weisz D."/>
            <person name="Mascagni F."/>
            <person name="Usai G."/>
            <person name="Natali L."/>
            <person name="Bassil N."/>
            <person name="Fernandez G.E."/>
            <person name="Lomsadze A."/>
            <person name="Armour M."/>
            <person name="Olukolu B."/>
            <person name="Poorten T."/>
            <person name="Britton C."/>
            <person name="Davik J."/>
            <person name="Ashrafi H."/>
            <person name="Aiden E.L."/>
            <person name="Borodovsky M."/>
            <person name="Worthington M."/>
        </authorList>
    </citation>
    <scope>NUCLEOTIDE SEQUENCE [LARGE SCALE GENOMIC DNA]</scope>
    <source>
        <strain evidence="10">PI 553951</strain>
    </source>
</reference>
<dbReference type="Pfam" id="PF00931">
    <property type="entry name" value="NB-ARC"/>
    <property type="match status" value="1"/>
</dbReference>
<feature type="domain" description="Disease resistance protein winged helix" evidence="8">
    <location>
        <begin position="396"/>
        <end position="465"/>
    </location>
</feature>
<dbReference type="Gene3D" id="3.40.50.300">
    <property type="entry name" value="P-loop containing nucleotide triphosphate hydrolases"/>
    <property type="match status" value="1"/>
</dbReference>
<dbReference type="Gene3D" id="3.80.10.10">
    <property type="entry name" value="Ribonuclease Inhibitor"/>
    <property type="match status" value="2"/>
</dbReference>
<evidence type="ECO:0000313" key="11">
    <source>
        <dbReference type="Proteomes" id="UP001457282"/>
    </source>
</evidence>
<dbReference type="InterPro" id="IPR002182">
    <property type="entry name" value="NB-ARC"/>
</dbReference>
<dbReference type="InterPro" id="IPR027417">
    <property type="entry name" value="P-loop_NTPase"/>
</dbReference>
<dbReference type="InterPro" id="IPR058922">
    <property type="entry name" value="WHD_DRP"/>
</dbReference>
<dbReference type="PRINTS" id="PR00364">
    <property type="entry name" value="DISEASERSIST"/>
</dbReference>
<feature type="domain" description="Disease resistance N-terminal" evidence="7">
    <location>
        <begin position="8"/>
        <end position="64"/>
    </location>
</feature>
<evidence type="ECO:0000259" key="8">
    <source>
        <dbReference type="Pfam" id="PF23559"/>
    </source>
</evidence>
<comment type="caution">
    <text evidence="10">The sequence shown here is derived from an EMBL/GenBank/DDBJ whole genome shotgun (WGS) entry which is preliminary data.</text>
</comment>
<dbReference type="InterPro" id="IPR055414">
    <property type="entry name" value="LRR_R13L4/SHOC2-like"/>
</dbReference>
<dbReference type="Pfam" id="PF23598">
    <property type="entry name" value="LRR_14"/>
    <property type="match status" value="1"/>
</dbReference>